<keyword evidence="3" id="KW-1185">Reference proteome</keyword>
<dbReference type="InterPro" id="IPR052343">
    <property type="entry name" value="Retrotransposon-Effector_Assoc"/>
</dbReference>
<protein>
    <recommendedName>
        <fullName evidence="4">Reverse transcriptase domain-containing protein</fullName>
    </recommendedName>
</protein>
<evidence type="ECO:0000313" key="2">
    <source>
        <dbReference type="EMBL" id="GAA0146663.1"/>
    </source>
</evidence>
<reference evidence="2 3" key="1">
    <citation type="submission" date="2024-01" db="EMBL/GenBank/DDBJ databases">
        <title>The complete chloroplast genome sequence of Lithospermum erythrorhizon: insights into the phylogenetic relationship among Boraginaceae species and the maternal lineages of purple gromwells.</title>
        <authorList>
            <person name="Okada T."/>
            <person name="Watanabe K."/>
        </authorList>
    </citation>
    <scope>NUCLEOTIDE SEQUENCE [LARGE SCALE GENOMIC DNA]</scope>
</reference>
<organism evidence="2 3">
    <name type="scientific">Lithospermum erythrorhizon</name>
    <name type="common">Purple gromwell</name>
    <name type="synonym">Lithospermum officinale var. erythrorhizon</name>
    <dbReference type="NCBI Taxonomy" id="34254"/>
    <lineage>
        <taxon>Eukaryota</taxon>
        <taxon>Viridiplantae</taxon>
        <taxon>Streptophyta</taxon>
        <taxon>Embryophyta</taxon>
        <taxon>Tracheophyta</taxon>
        <taxon>Spermatophyta</taxon>
        <taxon>Magnoliopsida</taxon>
        <taxon>eudicotyledons</taxon>
        <taxon>Gunneridae</taxon>
        <taxon>Pentapetalae</taxon>
        <taxon>asterids</taxon>
        <taxon>lamiids</taxon>
        <taxon>Boraginales</taxon>
        <taxon>Boraginaceae</taxon>
        <taxon>Boraginoideae</taxon>
        <taxon>Lithospermeae</taxon>
        <taxon>Lithospermum</taxon>
    </lineage>
</organism>
<dbReference type="EMBL" id="BAABME010000964">
    <property type="protein sequence ID" value="GAA0146663.1"/>
    <property type="molecule type" value="Genomic_DNA"/>
</dbReference>
<evidence type="ECO:0000313" key="3">
    <source>
        <dbReference type="Proteomes" id="UP001454036"/>
    </source>
</evidence>
<comment type="caution">
    <text evidence="2">The sequence shown here is derived from an EMBL/GenBank/DDBJ whole genome shotgun (WGS) entry which is preliminary data.</text>
</comment>
<evidence type="ECO:0008006" key="4">
    <source>
        <dbReference type="Google" id="ProtNLM"/>
    </source>
</evidence>
<name>A0AAV3P609_LITER</name>
<proteinExistence type="predicted"/>
<dbReference type="AlphaFoldDB" id="A0AAV3P609"/>
<gene>
    <name evidence="2" type="ORF">LIER_06562</name>
</gene>
<dbReference type="PANTHER" id="PTHR46890">
    <property type="entry name" value="NON-LTR RETROLELEMENT REVERSE TRANSCRIPTASE-LIKE PROTEIN-RELATED"/>
    <property type="match status" value="1"/>
</dbReference>
<sequence>MNCNLTEEQANPIHLEEADVIDGVLECDASIFAKILNLKEGFDRARVHDPGNKLLESIRNSRLGLLKWKREKLGNVQNAIKNKQNELDDLQQGLLTTDSKKKATILAKDIDRLREEDDMYWCQQSRAFWRVKGDRPIALYNTVAKVISKALAIRLKRILSYVISDTQSAFIPNRLITDNILMAYEAHHIIKSKKTGKEGFMSIKLDMLKAYD</sequence>
<accession>A0AAV3P609</accession>
<dbReference type="Proteomes" id="UP001454036">
    <property type="component" value="Unassembled WGS sequence"/>
</dbReference>
<feature type="coiled-coil region" evidence="1">
    <location>
        <begin position="66"/>
        <end position="93"/>
    </location>
</feature>
<keyword evidence="1" id="KW-0175">Coiled coil</keyword>
<evidence type="ECO:0000256" key="1">
    <source>
        <dbReference type="SAM" id="Coils"/>
    </source>
</evidence>
<dbReference type="PANTHER" id="PTHR46890:SF48">
    <property type="entry name" value="RNA-DIRECTED DNA POLYMERASE"/>
    <property type="match status" value="1"/>
</dbReference>